<keyword evidence="3" id="KW-1185">Reference proteome</keyword>
<name>A0A395JV56_9GAMM</name>
<feature type="compositionally biased region" description="Low complexity" evidence="1">
    <location>
        <begin position="32"/>
        <end position="52"/>
    </location>
</feature>
<dbReference type="RefSeq" id="WP_113953004.1">
    <property type="nucleotide sequence ID" value="NZ_QNRT01000001.1"/>
</dbReference>
<evidence type="ECO:0000313" key="2">
    <source>
        <dbReference type="EMBL" id="RBP53438.1"/>
    </source>
</evidence>
<dbReference type="PANTHER" id="PTHR38043">
    <property type="entry name" value="PROTEIN HEMX"/>
    <property type="match status" value="1"/>
</dbReference>
<evidence type="ECO:0000313" key="3">
    <source>
        <dbReference type="Proteomes" id="UP000253083"/>
    </source>
</evidence>
<dbReference type="InterPro" id="IPR007470">
    <property type="entry name" value="HemX"/>
</dbReference>
<comment type="caution">
    <text evidence="2">The sequence shown here is derived from an EMBL/GenBank/DDBJ whole genome shotgun (WGS) entry which is preliminary data.</text>
</comment>
<dbReference type="Proteomes" id="UP000253083">
    <property type="component" value="Unassembled WGS sequence"/>
</dbReference>
<evidence type="ECO:0000256" key="1">
    <source>
        <dbReference type="SAM" id="MobiDB-lite"/>
    </source>
</evidence>
<gene>
    <name evidence="2" type="ORF">DFR28_101824</name>
</gene>
<organism evidence="2 3">
    <name type="scientific">Arenicella xantha</name>
    <dbReference type="NCBI Taxonomy" id="644221"/>
    <lineage>
        <taxon>Bacteria</taxon>
        <taxon>Pseudomonadati</taxon>
        <taxon>Pseudomonadota</taxon>
        <taxon>Gammaproteobacteria</taxon>
        <taxon>Arenicellales</taxon>
        <taxon>Arenicellaceae</taxon>
        <taxon>Arenicella</taxon>
    </lineage>
</organism>
<protein>
    <submittedName>
        <fullName evidence="2">Uncharacterized protein HemX</fullName>
    </submittedName>
</protein>
<accession>A0A395JV56</accession>
<dbReference type="FunCoup" id="A0A395JV56">
    <property type="interactions" value="173"/>
</dbReference>
<dbReference type="OrthoDB" id="5739852at2"/>
<dbReference type="Pfam" id="PF04375">
    <property type="entry name" value="HemX"/>
    <property type="match status" value="1"/>
</dbReference>
<feature type="region of interest" description="Disordered" evidence="1">
    <location>
        <begin position="1"/>
        <end position="52"/>
    </location>
</feature>
<feature type="compositionally biased region" description="Low complexity" evidence="1">
    <location>
        <begin position="1"/>
        <end position="22"/>
    </location>
</feature>
<dbReference type="AlphaFoldDB" id="A0A395JV56"/>
<dbReference type="PANTHER" id="PTHR38043:SF1">
    <property type="entry name" value="PROTEIN HEMX"/>
    <property type="match status" value="1"/>
</dbReference>
<proteinExistence type="predicted"/>
<dbReference type="InParanoid" id="A0A395JV56"/>
<sequence>MTDSSKQQSNKSKAATKAATVDASKKSDSAEASKATNTSESPQAATPQSAPQATPVVVKGAGAAKGLSVVAILLSLGALAGSGYTWYDNNVVRVQKNSDLAVSVTEIGGDVTRLGDAIVRLQTAQSNAVTEPQLMSQILQLNSSVDLQLRDLKQTQTVLSESVAKVNETMQKGVNSYVIDEVAQLLTLANNNVVFSGDVTSAIKALSLADAQLKSLADPRFAIVRQKINEEIGLLRNAEQIDIERMTGELSALAARVPNLKLENDRPTLEPVVLEPEIDAAQQKTVRGVLRQVWADVVNRFDIQRIDQPPKPLLAPEHRYFLNQNLQLQLAKAELAALQGRSTVYQQSLESALTWMTEYFDLNDSDVKQVMEQLTALRAQPIKVDLPPVTQSFELLQSIKGGQ</sequence>
<dbReference type="EMBL" id="QNRT01000001">
    <property type="protein sequence ID" value="RBP53438.1"/>
    <property type="molecule type" value="Genomic_DNA"/>
</dbReference>
<reference evidence="2 3" key="1">
    <citation type="submission" date="2018-06" db="EMBL/GenBank/DDBJ databases">
        <title>Genomic Encyclopedia of Type Strains, Phase IV (KMG-IV): sequencing the most valuable type-strain genomes for metagenomic binning, comparative biology and taxonomic classification.</title>
        <authorList>
            <person name="Goeker M."/>
        </authorList>
    </citation>
    <scope>NUCLEOTIDE SEQUENCE [LARGE SCALE GENOMIC DNA]</scope>
    <source>
        <strain evidence="2 3">DSM 24032</strain>
    </source>
</reference>